<evidence type="ECO:0000256" key="1">
    <source>
        <dbReference type="ARBA" id="ARBA00022679"/>
    </source>
</evidence>
<name>A0A6B2NHX0_9RHOB</name>
<dbReference type="GO" id="GO:0008146">
    <property type="term" value="F:sulfotransferase activity"/>
    <property type="evidence" value="ECO:0007669"/>
    <property type="project" value="InterPro"/>
</dbReference>
<keyword evidence="2" id="KW-0325">Glycoprotein</keyword>
<dbReference type="InterPro" id="IPR000863">
    <property type="entry name" value="Sulfotransferase_dom"/>
</dbReference>
<dbReference type="InterPro" id="IPR037359">
    <property type="entry name" value="NST/OST"/>
</dbReference>
<dbReference type="SUPFAM" id="SSF52540">
    <property type="entry name" value="P-loop containing nucleoside triphosphate hydrolases"/>
    <property type="match status" value="1"/>
</dbReference>
<feature type="domain" description="Sulfotransferase" evidence="3">
    <location>
        <begin position="8"/>
        <end position="205"/>
    </location>
</feature>
<dbReference type="Gene3D" id="3.40.50.300">
    <property type="entry name" value="P-loop containing nucleotide triphosphate hydrolases"/>
    <property type="match status" value="1"/>
</dbReference>
<keyword evidence="1 4" id="KW-0808">Transferase</keyword>
<sequence length="298" mass="34335">MNERLPGLIIAGVPKAGTSSIFDWLDDHPKTQGSVPKETCFFMDPDSHAFRPDFNFGLGLTHYPKAFAKTDDPGCLLFEATPAYIYSRTALAEIPRLESAPKCLFVLREPASQIRSVYHYFSNNWAYIPSEMSFADFLEASECGSHDFGGNELARHALDCADYLPWLQRWRDRLGCDRIKVCLFEDLKRDPLAFMSGIAAWCGIDPRFYDDYAFEASNESYNVVNRRLHSLNMAIRDRLPKGRAYEFARGVYRRFNTRPAVKDKTDDAFLRLREKFEVTYDPLEREFGLDLSAWRERG</sequence>
<proteinExistence type="predicted"/>
<reference evidence="4" key="1">
    <citation type="submission" date="2020-02" db="EMBL/GenBank/DDBJ databases">
        <title>Delineation of the pyrene-degrading pathway in Roseobacter clade bacteria by genomic analysis.</title>
        <authorList>
            <person name="Zhou H."/>
            <person name="Wang H."/>
        </authorList>
    </citation>
    <scope>NUCLEOTIDE SEQUENCE</scope>
    <source>
        <strain evidence="4">PrR005</strain>
    </source>
</reference>
<protein>
    <submittedName>
        <fullName evidence="4">Sulfotransferase</fullName>
    </submittedName>
</protein>
<dbReference type="EMBL" id="JAAGOX010000002">
    <property type="protein sequence ID" value="NDW43546.1"/>
    <property type="molecule type" value="Genomic_DNA"/>
</dbReference>
<dbReference type="Pfam" id="PF00685">
    <property type="entry name" value="Sulfotransfer_1"/>
    <property type="match status" value="1"/>
</dbReference>
<dbReference type="PANTHER" id="PTHR10605:SF56">
    <property type="entry name" value="BIFUNCTIONAL HEPARAN SULFATE N-DEACETYLASE_N-SULFOTRANSFERASE"/>
    <property type="match status" value="1"/>
</dbReference>
<evidence type="ECO:0000313" key="4">
    <source>
        <dbReference type="EMBL" id="NDW43546.1"/>
    </source>
</evidence>
<dbReference type="PANTHER" id="PTHR10605">
    <property type="entry name" value="HEPARAN SULFATE SULFOTRANSFERASE"/>
    <property type="match status" value="1"/>
</dbReference>
<dbReference type="AlphaFoldDB" id="A0A6B2NHX0"/>
<accession>A0A6B2NHX0</accession>
<evidence type="ECO:0000256" key="2">
    <source>
        <dbReference type="ARBA" id="ARBA00023180"/>
    </source>
</evidence>
<gene>
    <name evidence="4" type="ORF">G0P99_01075</name>
</gene>
<comment type="caution">
    <text evidence="4">The sequence shown here is derived from an EMBL/GenBank/DDBJ whole genome shotgun (WGS) entry which is preliminary data.</text>
</comment>
<organism evidence="4">
    <name type="scientific">Ruegeria sp. PrR005</name>
    <dbReference type="NCBI Taxonomy" id="2706882"/>
    <lineage>
        <taxon>Bacteria</taxon>
        <taxon>Pseudomonadati</taxon>
        <taxon>Pseudomonadota</taxon>
        <taxon>Alphaproteobacteria</taxon>
        <taxon>Rhodobacterales</taxon>
        <taxon>Roseobacteraceae</taxon>
        <taxon>Ruegeria</taxon>
    </lineage>
</organism>
<dbReference type="RefSeq" id="WP_164126906.1">
    <property type="nucleotide sequence ID" value="NZ_JAAGOX010000002.1"/>
</dbReference>
<evidence type="ECO:0000259" key="3">
    <source>
        <dbReference type="Pfam" id="PF00685"/>
    </source>
</evidence>
<dbReference type="InterPro" id="IPR027417">
    <property type="entry name" value="P-loop_NTPase"/>
</dbReference>